<feature type="signal peptide" evidence="1">
    <location>
        <begin position="1"/>
        <end position="25"/>
    </location>
</feature>
<evidence type="ECO:0000313" key="3">
    <source>
        <dbReference type="Proteomes" id="UP000316726"/>
    </source>
</evidence>
<sequence length="236" mass="25508">MRLATMTRTMLALNLLLLLLLGVEAAYYEEDPRATQCRQSIIDMKSVPGPGTAYAFPSECGIVLPFANLYNGREVLLGEFIASSCGECASACVAHRSGREFSIGTSDPSQQGSLDAIMAARNGESPCTDWVWCDPWEVSYPGDNCDGVTNETDPFTGKCVGRWRDGNLEPFAGYGMDLLLEGSTRGCQLKSGKTIPAGTCALKSIDSDKWKDHVWNASEDPKTAPLMSGLCDWTLA</sequence>
<gene>
    <name evidence="2" type="ORF">A3770_16p77980</name>
</gene>
<keyword evidence="1" id="KW-0732">Signal</keyword>
<evidence type="ECO:0000313" key="2">
    <source>
        <dbReference type="EMBL" id="QDZ25280.1"/>
    </source>
</evidence>
<evidence type="ECO:0000256" key="1">
    <source>
        <dbReference type="SAM" id="SignalP"/>
    </source>
</evidence>
<protein>
    <recommendedName>
        <fullName evidence="4">Expansin-like EG45 domain-containing protein</fullName>
    </recommendedName>
</protein>
<keyword evidence="3" id="KW-1185">Reference proteome</keyword>
<feature type="chain" id="PRO_5022856693" description="Expansin-like EG45 domain-containing protein" evidence="1">
    <location>
        <begin position="26"/>
        <end position="236"/>
    </location>
</feature>
<name>A0A5B8N0H1_9CHLO</name>
<accession>A0A5B8N0H1</accession>
<dbReference type="AlphaFoldDB" id="A0A5B8N0H1"/>
<reference evidence="2 3" key="1">
    <citation type="submission" date="2018-07" db="EMBL/GenBank/DDBJ databases">
        <title>The complete nuclear genome of the prasinophyte Chloropicon primus (CCMP1205).</title>
        <authorList>
            <person name="Pombert J.-F."/>
            <person name="Otis C."/>
            <person name="Turmel M."/>
            <person name="Lemieux C."/>
        </authorList>
    </citation>
    <scope>NUCLEOTIDE SEQUENCE [LARGE SCALE GENOMIC DNA]</scope>
    <source>
        <strain evidence="2 3">CCMP1205</strain>
    </source>
</reference>
<proteinExistence type="predicted"/>
<dbReference type="EMBL" id="CP031049">
    <property type="protein sequence ID" value="QDZ25280.1"/>
    <property type="molecule type" value="Genomic_DNA"/>
</dbReference>
<dbReference type="Proteomes" id="UP000316726">
    <property type="component" value="Chromosome 16"/>
</dbReference>
<evidence type="ECO:0008006" key="4">
    <source>
        <dbReference type="Google" id="ProtNLM"/>
    </source>
</evidence>
<organism evidence="2 3">
    <name type="scientific">Chloropicon primus</name>
    <dbReference type="NCBI Taxonomy" id="1764295"/>
    <lineage>
        <taxon>Eukaryota</taxon>
        <taxon>Viridiplantae</taxon>
        <taxon>Chlorophyta</taxon>
        <taxon>Chloropicophyceae</taxon>
        <taxon>Chloropicales</taxon>
        <taxon>Chloropicaceae</taxon>
        <taxon>Chloropicon</taxon>
    </lineage>
</organism>